<comment type="caution">
    <text evidence="1">The sequence shown here is derived from an EMBL/GenBank/DDBJ whole genome shotgun (WGS) entry which is preliminary data.</text>
</comment>
<dbReference type="AlphaFoldDB" id="A0AAN9T5N2"/>
<proteinExistence type="predicted"/>
<dbReference type="EMBL" id="JAYMYS010000001">
    <property type="protein sequence ID" value="KAK7412717.1"/>
    <property type="molecule type" value="Genomic_DNA"/>
</dbReference>
<keyword evidence="2" id="KW-1185">Reference proteome</keyword>
<gene>
    <name evidence="1" type="ORF">VNO78_04285</name>
</gene>
<accession>A0AAN9T5N2</accession>
<evidence type="ECO:0000313" key="1">
    <source>
        <dbReference type="EMBL" id="KAK7412717.1"/>
    </source>
</evidence>
<protein>
    <submittedName>
        <fullName evidence="1">Uncharacterized protein</fullName>
    </submittedName>
</protein>
<evidence type="ECO:0000313" key="2">
    <source>
        <dbReference type="Proteomes" id="UP001386955"/>
    </source>
</evidence>
<sequence>MKVYLDKFLALDTKGAGAFQIGNGEVAVRNRTRIDQWQSDVPVPVPRWRYMKPFKGVILLSIHVAASYWLKVKFIGRKSNPTVLFTLRMCAVHFLSGDSPPPLNFSPTKLCRFTANPLLSFLCMHEEYTSIIVWQRRKCMRGTCKGAPVTRVRLGPPFSFGFWRLMMPIDEGPHLKHRPISFVAFPLSIYSKLPNVHFKFCFMLCLAKANLTVTNLKFWYPNNCIDKLSHFDHTHHNHSFSLP</sequence>
<organism evidence="1 2">
    <name type="scientific">Psophocarpus tetragonolobus</name>
    <name type="common">Winged bean</name>
    <name type="synonym">Dolichos tetragonolobus</name>
    <dbReference type="NCBI Taxonomy" id="3891"/>
    <lineage>
        <taxon>Eukaryota</taxon>
        <taxon>Viridiplantae</taxon>
        <taxon>Streptophyta</taxon>
        <taxon>Embryophyta</taxon>
        <taxon>Tracheophyta</taxon>
        <taxon>Spermatophyta</taxon>
        <taxon>Magnoliopsida</taxon>
        <taxon>eudicotyledons</taxon>
        <taxon>Gunneridae</taxon>
        <taxon>Pentapetalae</taxon>
        <taxon>rosids</taxon>
        <taxon>fabids</taxon>
        <taxon>Fabales</taxon>
        <taxon>Fabaceae</taxon>
        <taxon>Papilionoideae</taxon>
        <taxon>50 kb inversion clade</taxon>
        <taxon>NPAAA clade</taxon>
        <taxon>indigoferoid/millettioid clade</taxon>
        <taxon>Phaseoleae</taxon>
        <taxon>Psophocarpus</taxon>
    </lineage>
</organism>
<name>A0AAN9T5N2_PSOTE</name>
<dbReference type="Proteomes" id="UP001386955">
    <property type="component" value="Unassembled WGS sequence"/>
</dbReference>
<reference evidence="1 2" key="1">
    <citation type="submission" date="2024-01" db="EMBL/GenBank/DDBJ databases">
        <title>The genomes of 5 underutilized Papilionoideae crops provide insights into root nodulation and disease resistanc.</title>
        <authorList>
            <person name="Jiang F."/>
        </authorList>
    </citation>
    <scope>NUCLEOTIDE SEQUENCE [LARGE SCALE GENOMIC DNA]</scope>
    <source>
        <strain evidence="1">DUOXIRENSHENG_FW03</strain>
        <tissue evidence="1">Leaves</tissue>
    </source>
</reference>